<gene>
    <name evidence="4" type="ORF">N864_12075</name>
</gene>
<comment type="caution">
    <text evidence="4">The sequence shown here is derived from an EMBL/GenBank/DDBJ whole genome shotgun (WGS) entry which is preliminary data.</text>
</comment>
<keyword evidence="5" id="KW-1185">Reference proteome</keyword>
<keyword evidence="1" id="KW-0547">Nucleotide-binding</keyword>
<dbReference type="Gene3D" id="3.40.50.300">
    <property type="entry name" value="P-loop containing nucleotide triphosphate hydrolases"/>
    <property type="match status" value="2"/>
</dbReference>
<dbReference type="InterPro" id="IPR051309">
    <property type="entry name" value="ABCF_ATPase"/>
</dbReference>
<evidence type="ECO:0000259" key="3">
    <source>
        <dbReference type="PROSITE" id="PS50893"/>
    </source>
</evidence>
<dbReference type="OrthoDB" id="3239744at2"/>
<dbReference type="PANTHER" id="PTHR42855">
    <property type="entry name" value="ABC TRANSPORTER ATP-BINDING SUBUNIT"/>
    <property type="match status" value="1"/>
</dbReference>
<accession>W9GER5</accession>
<dbReference type="InterPro" id="IPR003439">
    <property type="entry name" value="ABC_transporter-like_ATP-bd"/>
</dbReference>
<dbReference type="InterPro" id="IPR003593">
    <property type="entry name" value="AAA+_ATPase"/>
</dbReference>
<dbReference type="PROSITE" id="PS00211">
    <property type="entry name" value="ABC_TRANSPORTER_1"/>
    <property type="match status" value="1"/>
</dbReference>
<dbReference type="Proteomes" id="UP000019494">
    <property type="component" value="Unassembled WGS sequence"/>
</dbReference>
<dbReference type="RefSeq" id="WP_034720416.1">
    <property type="nucleotide sequence ID" value="NZ_AWQS01000230.1"/>
</dbReference>
<dbReference type="GO" id="GO:0016887">
    <property type="term" value="F:ATP hydrolysis activity"/>
    <property type="evidence" value="ECO:0007669"/>
    <property type="project" value="InterPro"/>
</dbReference>
<reference evidence="5" key="1">
    <citation type="submission" date="2013-08" db="EMBL/GenBank/DDBJ databases">
        <title>Intrasporangium oryzae NRRL B-24470.</title>
        <authorList>
            <person name="Liu H."/>
            <person name="Wang G."/>
        </authorList>
    </citation>
    <scope>NUCLEOTIDE SEQUENCE [LARGE SCALE GENOMIC DNA]</scope>
    <source>
        <strain evidence="5">Q5-1</strain>
    </source>
</reference>
<dbReference type="InterPro" id="IPR027417">
    <property type="entry name" value="P-loop_NTPase"/>
</dbReference>
<feature type="non-terminal residue" evidence="4">
    <location>
        <position position="440"/>
    </location>
</feature>
<sequence length="440" mass="47205">MPTILTITDLAVALGARTLFTGLDLTLADGDVTAVVGPNGSGKSSLMRTIVGELVPELGSVRLAPTAATIAWLPQVLPDPEESLLDYARRRTGVAAADGELEAAAEALSSGMPLSEDRYAAALERWLALGAADLDQRLPEVAARIGLDVDPTRPLGSLSGGQAARASLVTVLLSQYDVLLLDEPTNNLDARGLELMAEFVRSHAGPVLIASHDRAFLDAVATNVLELDLHQQQVRHYKGGWSEFVAQRELVRAQAWEAYEGYAEARDSLAAQARQRQEWAVKGRSGPKATKEPDKYIREKHRARADRQGAKAARIVRAVDRLATVEQPRKEWQLRYAIAEGRPSADIVATLADGVIERGGFRLGPVNLTVARGDRIAVAGDNGSGKTTLLAALLGRLPLTSGRQSLGTRVEVGVLDQRRRLLDADESLLDVVRRALGPSG</sequence>
<feature type="domain" description="ABC transporter" evidence="3">
    <location>
        <begin position="5"/>
        <end position="263"/>
    </location>
</feature>
<dbReference type="PANTHER" id="PTHR42855:SF1">
    <property type="entry name" value="ABC TRANSPORTER DOMAIN-CONTAINING PROTEIN"/>
    <property type="match status" value="1"/>
</dbReference>
<keyword evidence="2 4" id="KW-0067">ATP-binding</keyword>
<evidence type="ECO:0000256" key="1">
    <source>
        <dbReference type="ARBA" id="ARBA00022741"/>
    </source>
</evidence>
<dbReference type="InterPro" id="IPR017871">
    <property type="entry name" value="ABC_transporter-like_CS"/>
</dbReference>
<dbReference type="SMART" id="SM00382">
    <property type="entry name" value="AAA"/>
    <property type="match status" value="1"/>
</dbReference>
<evidence type="ECO:0000256" key="2">
    <source>
        <dbReference type="ARBA" id="ARBA00022840"/>
    </source>
</evidence>
<dbReference type="EMBL" id="AWQS01000230">
    <property type="protein sequence ID" value="EWT04520.1"/>
    <property type="molecule type" value="Genomic_DNA"/>
</dbReference>
<name>W9GER5_9MICO</name>
<dbReference type="AlphaFoldDB" id="W9GER5"/>
<evidence type="ECO:0000313" key="4">
    <source>
        <dbReference type="EMBL" id="EWT04520.1"/>
    </source>
</evidence>
<proteinExistence type="predicted"/>
<evidence type="ECO:0000313" key="5">
    <source>
        <dbReference type="Proteomes" id="UP000019494"/>
    </source>
</evidence>
<dbReference type="SUPFAM" id="SSF52540">
    <property type="entry name" value="P-loop containing nucleoside triphosphate hydrolases"/>
    <property type="match status" value="2"/>
</dbReference>
<dbReference type="CDD" id="cd03221">
    <property type="entry name" value="ABCF_EF-3"/>
    <property type="match status" value="1"/>
</dbReference>
<protein>
    <submittedName>
        <fullName evidence="4">Heme ABC transporter ATP-binding protein</fullName>
    </submittedName>
</protein>
<dbReference type="FunFam" id="3.40.50.300:FF:000011">
    <property type="entry name" value="Putative ABC transporter ATP-binding component"/>
    <property type="match status" value="1"/>
</dbReference>
<organism evidence="4 5">
    <name type="scientific">Intrasporangium chromatireducens Q5-1</name>
    <dbReference type="NCBI Taxonomy" id="584657"/>
    <lineage>
        <taxon>Bacteria</taxon>
        <taxon>Bacillati</taxon>
        <taxon>Actinomycetota</taxon>
        <taxon>Actinomycetes</taxon>
        <taxon>Micrococcales</taxon>
        <taxon>Intrasporangiaceae</taxon>
        <taxon>Intrasporangium</taxon>
    </lineage>
</organism>
<dbReference type="Pfam" id="PF00005">
    <property type="entry name" value="ABC_tran"/>
    <property type="match status" value="2"/>
</dbReference>
<dbReference type="GO" id="GO:0005524">
    <property type="term" value="F:ATP binding"/>
    <property type="evidence" value="ECO:0007669"/>
    <property type="project" value="UniProtKB-KW"/>
</dbReference>
<dbReference type="PROSITE" id="PS50893">
    <property type="entry name" value="ABC_TRANSPORTER_2"/>
    <property type="match status" value="1"/>
</dbReference>